<dbReference type="Pfam" id="PF08241">
    <property type="entry name" value="Methyltransf_11"/>
    <property type="match status" value="1"/>
</dbReference>
<keyword evidence="8" id="KW-0539">Nucleus</keyword>
<gene>
    <name evidence="12" type="ORF">RMAR0315_LOCUS12788</name>
</gene>
<dbReference type="InterPro" id="IPR022238">
    <property type="entry name" value="Bud23_C"/>
</dbReference>
<evidence type="ECO:0000259" key="11">
    <source>
        <dbReference type="Pfam" id="PF12589"/>
    </source>
</evidence>
<evidence type="ECO:0000256" key="4">
    <source>
        <dbReference type="ARBA" id="ARBA00022490"/>
    </source>
</evidence>
<keyword evidence="4" id="KW-0963">Cytoplasm</keyword>
<dbReference type="GO" id="GO:0016435">
    <property type="term" value="F:rRNA (guanine) methyltransferase activity"/>
    <property type="evidence" value="ECO:0007669"/>
    <property type="project" value="InterPro"/>
</dbReference>
<dbReference type="PANTHER" id="PTHR12734">
    <property type="entry name" value="METHYLTRANSFERASE-RELATED"/>
    <property type="match status" value="1"/>
</dbReference>
<keyword evidence="6" id="KW-0808">Transferase</keyword>
<dbReference type="InterPro" id="IPR013216">
    <property type="entry name" value="Methyltransf_11"/>
</dbReference>
<evidence type="ECO:0008006" key="13">
    <source>
        <dbReference type="Google" id="ProtNLM"/>
    </source>
</evidence>
<feature type="region of interest" description="Disordered" evidence="9">
    <location>
        <begin position="250"/>
        <end position="314"/>
    </location>
</feature>
<dbReference type="Pfam" id="PF12589">
    <property type="entry name" value="WBS_methylT"/>
    <property type="match status" value="1"/>
</dbReference>
<evidence type="ECO:0000256" key="8">
    <source>
        <dbReference type="ARBA" id="ARBA00023242"/>
    </source>
</evidence>
<feature type="domain" description="18S rRNA (guanine(1575)-N(7))-methyltransferase Bud23 C-terminal" evidence="11">
    <location>
        <begin position="259"/>
        <end position="311"/>
    </location>
</feature>
<dbReference type="PANTHER" id="PTHR12734:SF0">
    <property type="entry name" value="18S RRNA (GUANINE-N(7))-METHYLTRANSFERASE-RELATED"/>
    <property type="match status" value="1"/>
</dbReference>
<feature type="compositionally biased region" description="Basic residues" evidence="9">
    <location>
        <begin position="264"/>
        <end position="276"/>
    </location>
</feature>
<evidence type="ECO:0000256" key="9">
    <source>
        <dbReference type="SAM" id="MobiDB-lite"/>
    </source>
</evidence>
<protein>
    <recommendedName>
        <fullName evidence="13">Methyltransferase type 11 domain-containing protein</fullName>
    </recommendedName>
</protein>
<dbReference type="EMBL" id="HBEK01023291">
    <property type="protein sequence ID" value="CAD8402783.1"/>
    <property type="molecule type" value="Transcribed_RNA"/>
</dbReference>
<dbReference type="InterPro" id="IPR039769">
    <property type="entry name" value="Bud23-like"/>
</dbReference>
<comment type="subcellular location">
    <subcellularLocation>
        <location evidence="2">Cytoplasm</location>
    </subcellularLocation>
    <subcellularLocation>
        <location evidence="1">Nucleus</location>
    </subcellularLocation>
</comment>
<evidence type="ECO:0000259" key="10">
    <source>
        <dbReference type="Pfam" id="PF08241"/>
    </source>
</evidence>
<dbReference type="CDD" id="cd02440">
    <property type="entry name" value="AdoMet_MTases"/>
    <property type="match status" value="1"/>
</dbReference>
<comment type="similarity">
    <text evidence="3">Belongs to the class I-like SAM-binding methyltransferase superfamily. BUD23/WBSCR22 family.</text>
</comment>
<feature type="compositionally biased region" description="Basic and acidic residues" evidence="9">
    <location>
        <begin position="293"/>
        <end position="305"/>
    </location>
</feature>
<dbReference type="AlphaFoldDB" id="A0A7S0BT59"/>
<accession>A0A7S0BT59</accession>
<evidence type="ECO:0000313" key="12">
    <source>
        <dbReference type="EMBL" id="CAD8402783.1"/>
    </source>
</evidence>
<evidence type="ECO:0000256" key="2">
    <source>
        <dbReference type="ARBA" id="ARBA00004496"/>
    </source>
</evidence>
<evidence type="ECO:0000256" key="5">
    <source>
        <dbReference type="ARBA" id="ARBA00022603"/>
    </source>
</evidence>
<dbReference type="GO" id="GO:0070476">
    <property type="term" value="P:rRNA (guanine-N7)-methylation"/>
    <property type="evidence" value="ECO:0007669"/>
    <property type="project" value="InterPro"/>
</dbReference>
<evidence type="ECO:0000256" key="7">
    <source>
        <dbReference type="ARBA" id="ARBA00022691"/>
    </source>
</evidence>
<dbReference type="SUPFAM" id="SSF53335">
    <property type="entry name" value="S-adenosyl-L-methionine-dependent methyltransferases"/>
    <property type="match status" value="1"/>
</dbReference>
<organism evidence="12">
    <name type="scientific">Rhodosorus marinus</name>
    <dbReference type="NCBI Taxonomy" id="101924"/>
    <lineage>
        <taxon>Eukaryota</taxon>
        <taxon>Rhodophyta</taxon>
        <taxon>Stylonematophyceae</taxon>
        <taxon>Stylonematales</taxon>
        <taxon>Stylonemataceae</taxon>
        <taxon>Rhodosorus</taxon>
    </lineage>
</organism>
<dbReference type="GO" id="GO:0005737">
    <property type="term" value="C:cytoplasm"/>
    <property type="evidence" value="ECO:0007669"/>
    <property type="project" value="UniProtKB-SubCell"/>
</dbReference>
<evidence type="ECO:0000256" key="6">
    <source>
        <dbReference type="ARBA" id="ARBA00022679"/>
    </source>
</evidence>
<proteinExistence type="inferred from homology"/>
<keyword evidence="5" id="KW-0489">Methyltransferase</keyword>
<dbReference type="InterPro" id="IPR029063">
    <property type="entry name" value="SAM-dependent_MTases_sf"/>
</dbReference>
<evidence type="ECO:0000256" key="1">
    <source>
        <dbReference type="ARBA" id="ARBA00004123"/>
    </source>
</evidence>
<dbReference type="GO" id="GO:0005730">
    <property type="term" value="C:nucleolus"/>
    <property type="evidence" value="ECO:0007669"/>
    <property type="project" value="TreeGrafter"/>
</dbReference>
<keyword evidence="7" id="KW-0949">S-adenosyl-L-methionine</keyword>
<dbReference type="Gene3D" id="3.40.50.150">
    <property type="entry name" value="Vaccinia Virus protein VP39"/>
    <property type="match status" value="1"/>
</dbReference>
<reference evidence="12" key="1">
    <citation type="submission" date="2021-01" db="EMBL/GenBank/DDBJ databases">
        <authorList>
            <person name="Corre E."/>
            <person name="Pelletier E."/>
            <person name="Niang G."/>
            <person name="Scheremetjew M."/>
            <person name="Finn R."/>
            <person name="Kale V."/>
            <person name="Holt S."/>
            <person name="Cochrane G."/>
            <person name="Meng A."/>
            <person name="Brown T."/>
            <person name="Cohen L."/>
        </authorList>
    </citation>
    <scope>NUCLEOTIDE SEQUENCE</scope>
    <source>
        <strain evidence="12">UTEX LB 2760</strain>
    </source>
</reference>
<sequence>MSRPEHVAPPEVFYNEAEAEKYLTSSRMIDVQTQLADRLVRPCFRRCLFAWSCLDFPTGSRLLNVLVLAFCLTCIPYGRCLQLLQFEEGEERYLLDIGCGTGLSGDVLTDKGHVWVGLDISGPMLHVATARDVEGDLVERDVGEDLPFQANTFDGAISVSAIQWLCNVDKTGHNPRKRLLTFFEGLYRCLRRSAKAALQFYPENADQLELITASAMRAGFSGGLIVDFPNSAKAKKYFLCLSAGPPEPNTAKPLALDSGEAVKSTKRERPRKKKGREKMGAKAWILKKKERQRRQGKEVRPDSKYSGRKRSKKF</sequence>
<evidence type="ECO:0000256" key="3">
    <source>
        <dbReference type="ARBA" id="ARBA00005547"/>
    </source>
</evidence>
<name>A0A7S0BT59_9RHOD</name>
<feature type="domain" description="Methyltransferase type 11" evidence="10">
    <location>
        <begin position="95"/>
        <end position="192"/>
    </location>
</feature>